<organism evidence="1 2">
    <name type="scientific">Puccinia graminis f. sp. tritici</name>
    <dbReference type="NCBI Taxonomy" id="56615"/>
    <lineage>
        <taxon>Eukaryota</taxon>
        <taxon>Fungi</taxon>
        <taxon>Dikarya</taxon>
        <taxon>Basidiomycota</taxon>
        <taxon>Pucciniomycotina</taxon>
        <taxon>Pucciniomycetes</taxon>
        <taxon>Pucciniales</taxon>
        <taxon>Pucciniaceae</taxon>
        <taxon>Puccinia</taxon>
    </lineage>
</organism>
<comment type="caution">
    <text evidence="1">The sequence shown here is derived from an EMBL/GenBank/DDBJ whole genome shotgun (WGS) entry which is preliminary data.</text>
</comment>
<dbReference type="OrthoDB" id="10356497at2759"/>
<name>A0A5B0PQX8_PUCGR</name>
<gene>
    <name evidence="1" type="ORF">PGT21_002712</name>
</gene>
<dbReference type="AlphaFoldDB" id="A0A5B0PQX8"/>
<evidence type="ECO:0000313" key="1">
    <source>
        <dbReference type="EMBL" id="KAA1102978.1"/>
    </source>
</evidence>
<sequence length="103" mass="11885">MSEMYGLGDFEAAFNSKKTLRKLFRKFFGGSFGVDFEIMASRNFFESISNNYREVFERFSESPSEHIAKCTWTKVQDVAPCGRVFRNISERASEMFRNAAPVV</sequence>
<keyword evidence="2" id="KW-1185">Reference proteome</keyword>
<evidence type="ECO:0000313" key="2">
    <source>
        <dbReference type="Proteomes" id="UP000324748"/>
    </source>
</evidence>
<proteinExistence type="predicted"/>
<dbReference type="Proteomes" id="UP000324748">
    <property type="component" value="Unassembled WGS sequence"/>
</dbReference>
<reference evidence="1 2" key="1">
    <citation type="submission" date="2019-05" db="EMBL/GenBank/DDBJ databases">
        <title>Emergence of the Ug99 lineage of the wheat stem rust pathogen through somatic hybridization.</title>
        <authorList>
            <person name="Li F."/>
            <person name="Upadhyaya N.M."/>
            <person name="Sperschneider J."/>
            <person name="Matny O."/>
            <person name="Nguyen-Phuc H."/>
            <person name="Mago R."/>
            <person name="Raley C."/>
            <person name="Miller M.E."/>
            <person name="Silverstein K.A.T."/>
            <person name="Henningsen E."/>
            <person name="Hirsch C.D."/>
            <person name="Visser B."/>
            <person name="Pretorius Z.A."/>
            <person name="Steffenson B.J."/>
            <person name="Schwessinger B."/>
            <person name="Dodds P.N."/>
            <person name="Figueroa M."/>
        </authorList>
    </citation>
    <scope>NUCLEOTIDE SEQUENCE [LARGE SCALE GENOMIC DNA]</scope>
    <source>
        <strain evidence="1">21-0</strain>
    </source>
</reference>
<protein>
    <submittedName>
        <fullName evidence="1">Uncharacterized protein</fullName>
    </submittedName>
</protein>
<dbReference type="EMBL" id="VSWC01000042">
    <property type="protein sequence ID" value="KAA1102978.1"/>
    <property type="molecule type" value="Genomic_DNA"/>
</dbReference>
<accession>A0A5B0PQX8</accession>